<feature type="transmembrane region" description="Helical" evidence="5">
    <location>
        <begin position="311"/>
        <end position="328"/>
    </location>
</feature>
<keyword evidence="7" id="KW-1185">Reference proteome</keyword>
<comment type="subcellular location">
    <subcellularLocation>
        <location evidence="1">Membrane</location>
        <topology evidence="1">Multi-pass membrane protein</topology>
    </subcellularLocation>
</comment>
<proteinExistence type="predicted"/>
<dbReference type="AlphaFoldDB" id="A0AAD5TR26"/>
<feature type="transmembrane region" description="Helical" evidence="5">
    <location>
        <begin position="101"/>
        <end position="128"/>
    </location>
</feature>
<accession>A0AAD5TR26</accession>
<dbReference type="SUPFAM" id="SSF103481">
    <property type="entry name" value="Multidrug resistance efflux transporter EmrE"/>
    <property type="match status" value="1"/>
</dbReference>
<dbReference type="GO" id="GO:0016020">
    <property type="term" value="C:membrane"/>
    <property type="evidence" value="ECO:0007669"/>
    <property type="project" value="UniProtKB-SubCell"/>
</dbReference>
<evidence type="ECO:0000313" key="6">
    <source>
        <dbReference type="EMBL" id="KAJ3179665.1"/>
    </source>
</evidence>
<evidence type="ECO:0000256" key="2">
    <source>
        <dbReference type="ARBA" id="ARBA00022692"/>
    </source>
</evidence>
<protein>
    <submittedName>
        <fullName evidence="6">Magnesium transporter NIPA4</fullName>
    </submittedName>
</protein>
<dbReference type="PANTHER" id="PTHR12570">
    <property type="match status" value="1"/>
</dbReference>
<feature type="transmembrane region" description="Helical" evidence="5">
    <location>
        <begin position="140"/>
        <end position="157"/>
    </location>
</feature>
<evidence type="ECO:0000256" key="5">
    <source>
        <dbReference type="SAM" id="Phobius"/>
    </source>
</evidence>
<organism evidence="6 7">
    <name type="scientific">Geranomyces variabilis</name>
    <dbReference type="NCBI Taxonomy" id="109894"/>
    <lineage>
        <taxon>Eukaryota</taxon>
        <taxon>Fungi</taxon>
        <taxon>Fungi incertae sedis</taxon>
        <taxon>Chytridiomycota</taxon>
        <taxon>Chytridiomycota incertae sedis</taxon>
        <taxon>Chytridiomycetes</taxon>
        <taxon>Spizellomycetales</taxon>
        <taxon>Powellomycetaceae</taxon>
        <taxon>Geranomyces</taxon>
    </lineage>
</organism>
<feature type="transmembrane region" description="Helical" evidence="5">
    <location>
        <begin position="228"/>
        <end position="251"/>
    </location>
</feature>
<feature type="transmembrane region" description="Helical" evidence="5">
    <location>
        <begin position="21"/>
        <end position="40"/>
    </location>
</feature>
<evidence type="ECO:0000256" key="4">
    <source>
        <dbReference type="ARBA" id="ARBA00023136"/>
    </source>
</evidence>
<dbReference type="EMBL" id="JADGJQ010000020">
    <property type="protein sequence ID" value="KAJ3179665.1"/>
    <property type="molecule type" value="Genomic_DNA"/>
</dbReference>
<gene>
    <name evidence="6" type="primary">NIPAL4</name>
    <name evidence="6" type="ORF">HDU87_002871</name>
</gene>
<dbReference type="Proteomes" id="UP001212152">
    <property type="component" value="Unassembled WGS sequence"/>
</dbReference>
<keyword evidence="2 5" id="KW-0812">Transmembrane</keyword>
<keyword evidence="4 5" id="KW-0472">Membrane</keyword>
<dbReference type="InterPro" id="IPR008521">
    <property type="entry name" value="Mg_trans_NIPA"/>
</dbReference>
<name>A0AAD5TR26_9FUNG</name>
<reference evidence="6" key="1">
    <citation type="submission" date="2020-05" db="EMBL/GenBank/DDBJ databases">
        <title>Phylogenomic resolution of chytrid fungi.</title>
        <authorList>
            <person name="Stajich J.E."/>
            <person name="Amses K."/>
            <person name="Simmons R."/>
            <person name="Seto K."/>
            <person name="Myers J."/>
            <person name="Bonds A."/>
            <person name="Quandt C.A."/>
            <person name="Barry K."/>
            <person name="Liu P."/>
            <person name="Grigoriev I."/>
            <person name="Longcore J.E."/>
            <person name="James T.Y."/>
        </authorList>
    </citation>
    <scope>NUCLEOTIDE SEQUENCE</scope>
    <source>
        <strain evidence="6">JEL0379</strain>
    </source>
</reference>
<feature type="transmembrane region" description="Helical" evidence="5">
    <location>
        <begin position="334"/>
        <end position="358"/>
    </location>
</feature>
<evidence type="ECO:0000313" key="7">
    <source>
        <dbReference type="Proteomes" id="UP001212152"/>
    </source>
</evidence>
<feature type="transmembrane region" description="Helical" evidence="5">
    <location>
        <begin position="184"/>
        <end position="207"/>
    </location>
</feature>
<evidence type="ECO:0000256" key="1">
    <source>
        <dbReference type="ARBA" id="ARBA00004141"/>
    </source>
</evidence>
<sequence>MQQRGLDLLTTHHPSPAAEKAIKLVFLLGLLAALIGNAAIGSGQCLQKYALLRLAQLSYLPRRRPSSAAFAPVVPIMTRVRDRSWVIGVLLTYLGEACGNWVALSFVSAAVVTPLGIVAVIVNAVLANRYCGERFGRSQVQGYAVVAAGVLIVLLAAPKDNPGASYVGTTTRDVLNDCCATRSFALGLGLLVCVASLMVAVLLAVTLGSNATLIRKSKASAGKHFMALHVLACSVLGGITISCGKVLSIIARKQAEGVAISDSPAVPHSSAASAVFPLICILALLVVSIAATEYVRQQAYARYPVSRFQPLVYAGINGVAVLSSVILFRELPTAAAFLRFAALFAVGMTVIVTGLKIAQGHSPQSLQKGGAAMKTARRG</sequence>
<dbReference type="GO" id="GO:0015095">
    <property type="term" value="F:magnesium ion transmembrane transporter activity"/>
    <property type="evidence" value="ECO:0007669"/>
    <property type="project" value="InterPro"/>
</dbReference>
<dbReference type="InterPro" id="IPR037185">
    <property type="entry name" value="EmrE-like"/>
</dbReference>
<comment type="caution">
    <text evidence="6">The sequence shown here is derived from an EMBL/GenBank/DDBJ whole genome shotgun (WGS) entry which is preliminary data.</text>
</comment>
<evidence type="ECO:0000256" key="3">
    <source>
        <dbReference type="ARBA" id="ARBA00022989"/>
    </source>
</evidence>
<dbReference type="PANTHER" id="PTHR12570:SF85">
    <property type="entry name" value="DUF803 DOMAIN MEMBRANE PROTEIN (AFU_ORTHOLOGUE AFUA_1G15880)"/>
    <property type="match status" value="1"/>
</dbReference>
<keyword evidence="3 5" id="KW-1133">Transmembrane helix</keyword>
<dbReference type="Pfam" id="PF05653">
    <property type="entry name" value="Mg_trans_NIPA"/>
    <property type="match status" value="1"/>
</dbReference>
<feature type="transmembrane region" description="Helical" evidence="5">
    <location>
        <begin position="271"/>
        <end position="291"/>
    </location>
</feature>